<name>A0A0F8DCW5_CERFI</name>
<evidence type="ECO:0000313" key="1">
    <source>
        <dbReference type="EMBL" id="KKF93859.1"/>
    </source>
</evidence>
<dbReference type="EMBL" id="LBBL01000204">
    <property type="protein sequence ID" value="KKF93859.1"/>
    <property type="molecule type" value="Genomic_DNA"/>
</dbReference>
<organism evidence="1 2">
    <name type="scientific">Ceratocystis fimbriata f. sp. platani</name>
    <dbReference type="NCBI Taxonomy" id="88771"/>
    <lineage>
        <taxon>Eukaryota</taxon>
        <taxon>Fungi</taxon>
        <taxon>Dikarya</taxon>
        <taxon>Ascomycota</taxon>
        <taxon>Pezizomycotina</taxon>
        <taxon>Sordariomycetes</taxon>
        <taxon>Hypocreomycetidae</taxon>
        <taxon>Microascales</taxon>
        <taxon>Ceratocystidaceae</taxon>
        <taxon>Ceratocystis</taxon>
    </lineage>
</organism>
<sequence length="111" mass="11637">MTDPTHKTGVGRVRLAAHGADLGAVLIGPNEAELAVLRLAALDPVIAQKLLSLFLAHDLKAGRDAQLLLKDLSRAADLAARDTGIATAYSHAQEDAAGHHHLALQLPHHLG</sequence>
<gene>
    <name evidence="1" type="ORF">CFO_g3800</name>
</gene>
<comment type="caution">
    <text evidence="1">The sequence shown here is derived from an EMBL/GenBank/DDBJ whole genome shotgun (WGS) entry which is preliminary data.</text>
</comment>
<reference evidence="1 2" key="1">
    <citation type="submission" date="2015-04" db="EMBL/GenBank/DDBJ databases">
        <title>Genome sequence of Ceratocystis platani, a major pathogen of plane trees.</title>
        <authorList>
            <person name="Belbahri L."/>
        </authorList>
    </citation>
    <scope>NUCLEOTIDE SEQUENCE [LARGE SCALE GENOMIC DNA]</scope>
    <source>
        <strain evidence="1 2">CFO</strain>
    </source>
</reference>
<keyword evidence="2" id="KW-1185">Reference proteome</keyword>
<protein>
    <submittedName>
        <fullName evidence="1">Uncharacterized protein</fullName>
    </submittedName>
</protein>
<dbReference type="Proteomes" id="UP000034841">
    <property type="component" value="Unassembled WGS sequence"/>
</dbReference>
<evidence type="ECO:0000313" key="2">
    <source>
        <dbReference type="Proteomes" id="UP000034841"/>
    </source>
</evidence>
<accession>A0A0F8DCW5</accession>
<dbReference type="AlphaFoldDB" id="A0A0F8DCW5"/>
<proteinExistence type="predicted"/>